<proteinExistence type="predicted"/>
<evidence type="ECO:0000259" key="1">
    <source>
        <dbReference type="PROSITE" id="PS50097"/>
    </source>
</evidence>
<evidence type="ECO:0000313" key="4">
    <source>
        <dbReference type="Proteomes" id="UP000499080"/>
    </source>
</evidence>
<dbReference type="EMBL" id="BGPR01001256">
    <property type="protein sequence ID" value="GBM49445.1"/>
    <property type="molecule type" value="Genomic_DNA"/>
</dbReference>
<feature type="domain" description="BTB" evidence="1">
    <location>
        <begin position="344"/>
        <end position="411"/>
    </location>
</feature>
<dbReference type="PROSITE" id="PS50144">
    <property type="entry name" value="MATH"/>
    <property type="match status" value="1"/>
</dbReference>
<organism evidence="3 4">
    <name type="scientific">Araneus ventricosus</name>
    <name type="common">Orbweaver spider</name>
    <name type="synonym">Epeira ventricosa</name>
    <dbReference type="NCBI Taxonomy" id="182803"/>
    <lineage>
        <taxon>Eukaryota</taxon>
        <taxon>Metazoa</taxon>
        <taxon>Ecdysozoa</taxon>
        <taxon>Arthropoda</taxon>
        <taxon>Chelicerata</taxon>
        <taxon>Arachnida</taxon>
        <taxon>Araneae</taxon>
        <taxon>Araneomorphae</taxon>
        <taxon>Entelegynae</taxon>
        <taxon>Araneoidea</taxon>
        <taxon>Araneidae</taxon>
        <taxon>Araneus</taxon>
    </lineage>
</organism>
<accession>A0A4Y2G9R2</accession>
<evidence type="ECO:0000313" key="3">
    <source>
        <dbReference type="EMBL" id="GBM49445.1"/>
    </source>
</evidence>
<sequence>MERMEYTITWFIENYSYCLHKNTEELISPQFFANGLESSAWLLYLYPRGSRVLSKGCISLFLKRSEFDDGPGNISLKYELSFLGADGSAVTSKEMRYTFKKGDSYGYFEFLQMNDSLLRGKADLLPQDTLSVRCKMWMNEGDIHKVGKCSARTRIVIRHISFLHIVEGFSILEPNQKKTFEIQSSTKEECVTSSMYLTDSSCCDERIILEITPSSTKHILSKCKCYLLDTSGNVMKCGEEDNRSDATRKDISKLPLSLTRKSILNRKSEYLPDDKLTLLCECTFSTGNKYEKIERILHEIPSVVLNKITNDNQNNDKYNVAGKLSACSSILDDLKALYKTQLLTDVELKTKTKSFRAHKNLLCARSPVFKAMLTNDMQEKNTDCIQVDDLENDTVEKLLNFVYSDNLENLQWDSAIKLYYVADKYAVEKLKLMCSSMLLDNLSTSTAIELLLLADTHNDSDLQKAVGDFILKHEEQVFGSDEWVNLIEINPVLVSKTMLLKYMRSNKILEK</sequence>
<keyword evidence="4" id="KW-1185">Reference proteome</keyword>
<comment type="caution">
    <text evidence="3">The sequence shown here is derived from an EMBL/GenBank/DDBJ whole genome shotgun (WGS) entry which is preliminary data.</text>
</comment>
<dbReference type="PANTHER" id="PTHR24413">
    <property type="entry name" value="SPECKLE-TYPE POZ PROTEIN"/>
    <property type="match status" value="1"/>
</dbReference>
<dbReference type="GO" id="GO:0030163">
    <property type="term" value="P:protein catabolic process"/>
    <property type="evidence" value="ECO:0007669"/>
    <property type="project" value="UniProtKB-ARBA"/>
</dbReference>
<dbReference type="SUPFAM" id="SSF49599">
    <property type="entry name" value="TRAF domain-like"/>
    <property type="match status" value="1"/>
</dbReference>
<dbReference type="Gene3D" id="3.30.710.10">
    <property type="entry name" value="Potassium Channel Kv1.1, Chain A"/>
    <property type="match status" value="1"/>
</dbReference>
<dbReference type="CDD" id="cd18186">
    <property type="entry name" value="BTB_POZ_ZBTB_KLHL-like"/>
    <property type="match status" value="1"/>
</dbReference>
<gene>
    <name evidence="3" type="primary">Tdpoz4_27</name>
    <name evidence="3" type="ORF">AVEN_51439_1</name>
</gene>
<dbReference type="InterPro" id="IPR002083">
    <property type="entry name" value="MATH/TRAF_dom"/>
</dbReference>
<dbReference type="PROSITE" id="PS50097">
    <property type="entry name" value="BTB"/>
    <property type="match status" value="1"/>
</dbReference>
<dbReference type="InterPro" id="IPR000210">
    <property type="entry name" value="BTB/POZ_dom"/>
</dbReference>
<dbReference type="Pfam" id="PF22486">
    <property type="entry name" value="MATH_2"/>
    <property type="match status" value="1"/>
</dbReference>
<dbReference type="Proteomes" id="UP000499080">
    <property type="component" value="Unassembled WGS sequence"/>
</dbReference>
<protein>
    <submittedName>
        <fullName evidence="3">TD and POZ domain-containing protein 4</fullName>
    </submittedName>
</protein>
<feature type="domain" description="MATH" evidence="2">
    <location>
        <begin position="5"/>
        <end position="136"/>
    </location>
</feature>
<reference evidence="3 4" key="1">
    <citation type="journal article" date="2019" name="Sci. Rep.">
        <title>Orb-weaving spider Araneus ventricosus genome elucidates the spidroin gene catalogue.</title>
        <authorList>
            <person name="Kono N."/>
            <person name="Nakamura H."/>
            <person name="Ohtoshi R."/>
            <person name="Moran D.A.P."/>
            <person name="Shinohara A."/>
            <person name="Yoshida Y."/>
            <person name="Fujiwara M."/>
            <person name="Mori M."/>
            <person name="Tomita M."/>
            <person name="Arakawa K."/>
        </authorList>
    </citation>
    <scope>NUCLEOTIDE SEQUENCE [LARGE SCALE GENOMIC DNA]</scope>
</reference>
<dbReference type="OrthoDB" id="6359816at2759"/>
<dbReference type="Pfam" id="PF00651">
    <property type="entry name" value="BTB"/>
    <property type="match status" value="1"/>
</dbReference>
<dbReference type="AlphaFoldDB" id="A0A4Y2G9R2"/>
<name>A0A4Y2G9R2_ARAVE</name>
<dbReference type="InterPro" id="IPR008974">
    <property type="entry name" value="TRAF-like"/>
</dbReference>
<dbReference type="Gene3D" id="1.25.40.420">
    <property type="match status" value="1"/>
</dbReference>
<dbReference type="SMART" id="SM00225">
    <property type="entry name" value="BTB"/>
    <property type="match status" value="1"/>
</dbReference>
<dbReference type="SUPFAM" id="SSF54695">
    <property type="entry name" value="POZ domain"/>
    <property type="match status" value="1"/>
</dbReference>
<dbReference type="Gene3D" id="2.60.210.10">
    <property type="entry name" value="Apoptosis, Tumor Necrosis Factor Receptor Associated Protein 2, Chain A"/>
    <property type="match status" value="1"/>
</dbReference>
<dbReference type="InterPro" id="IPR011333">
    <property type="entry name" value="SKP1/BTB/POZ_sf"/>
</dbReference>
<evidence type="ECO:0000259" key="2">
    <source>
        <dbReference type="PROSITE" id="PS50144"/>
    </source>
</evidence>